<organism evidence="1 2">
    <name type="scientific">Dendrobium catenatum</name>
    <dbReference type="NCBI Taxonomy" id="906689"/>
    <lineage>
        <taxon>Eukaryota</taxon>
        <taxon>Viridiplantae</taxon>
        <taxon>Streptophyta</taxon>
        <taxon>Embryophyta</taxon>
        <taxon>Tracheophyta</taxon>
        <taxon>Spermatophyta</taxon>
        <taxon>Magnoliopsida</taxon>
        <taxon>Liliopsida</taxon>
        <taxon>Asparagales</taxon>
        <taxon>Orchidaceae</taxon>
        <taxon>Epidendroideae</taxon>
        <taxon>Malaxideae</taxon>
        <taxon>Dendrobiinae</taxon>
        <taxon>Dendrobium</taxon>
    </lineage>
</organism>
<proteinExistence type="predicted"/>
<keyword evidence="2" id="KW-1185">Reference proteome</keyword>
<accession>A0A2I0VQD7</accession>
<dbReference type="EMBL" id="KZ503325">
    <property type="protein sequence ID" value="PKU65622.1"/>
    <property type="molecule type" value="Genomic_DNA"/>
</dbReference>
<protein>
    <submittedName>
        <fullName evidence="1">Uncharacterized protein</fullName>
    </submittedName>
</protein>
<sequence>MDGAQILCPEIGNVVVCDNTFINIVDEVINVVSNMSKDLVLNFAINEASKPDLALRRLPNASVTSADAMVVEDIQSPILDGITTPVGCNNLVVLNSASVDVVLTVVNCSLNLMVSPSSGKDEEMLRDDSSEELALTVVPEGNSLVVCDVVTNVSSPAVLLDGHLVVVPVNLISSNALVAHVGGRSGDSVRLQTDWLKNYSSSSSEAKEV</sequence>
<gene>
    <name evidence="1" type="ORF">MA16_Dca021511</name>
</gene>
<reference evidence="1 2" key="1">
    <citation type="journal article" date="2016" name="Sci. Rep.">
        <title>The Dendrobium catenatum Lindl. genome sequence provides insights into polysaccharide synthase, floral development and adaptive evolution.</title>
        <authorList>
            <person name="Zhang G.Q."/>
            <person name="Xu Q."/>
            <person name="Bian C."/>
            <person name="Tsai W.C."/>
            <person name="Yeh C.M."/>
            <person name="Liu K.W."/>
            <person name="Yoshida K."/>
            <person name="Zhang L.S."/>
            <person name="Chang S.B."/>
            <person name="Chen F."/>
            <person name="Shi Y."/>
            <person name="Su Y.Y."/>
            <person name="Zhang Y.Q."/>
            <person name="Chen L.J."/>
            <person name="Yin Y."/>
            <person name="Lin M."/>
            <person name="Huang H."/>
            <person name="Deng H."/>
            <person name="Wang Z.W."/>
            <person name="Zhu S.L."/>
            <person name="Zhao X."/>
            <person name="Deng C."/>
            <person name="Niu S.C."/>
            <person name="Huang J."/>
            <person name="Wang M."/>
            <person name="Liu G.H."/>
            <person name="Yang H.J."/>
            <person name="Xiao X.J."/>
            <person name="Hsiao Y.Y."/>
            <person name="Wu W.L."/>
            <person name="Chen Y.Y."/>
            <person name="Mitsuda N."/>
            <person name="Ohme-Takagi M."/>
            <person name="Luo Y.B."/>
            <person name="Van de Peer Y."/>
            <person name="Liu Z.J."/>
        </authorList>
    </citation>
    <scope>NUCLEOTIDE SEQUENCE [LARGE SCALE GENOMIC DNA]</scope>
    <source>
        <tissue evidence="1">The whole plant</tissue>
    </source>
</reference>
<evidence type="ECO:0000313" key="2">
    <source>
        <dbReference type="Proteomes" id="UP000233837"/>
    </source>
</evidence>
<reference evidence="1 2" key="2">
    <citation type="journal article" date="2017" name="Nature">
        <title>The Apostasia genome and the evolution of orchids.</title>
        <authorList>
            <person name="Zhang G.Q."/>
            <person name="Liu K.W."/>
            <person name="Li Z."/>
            <person name="Lohaus R."/>
            <person name="Hsiao Y.Y."/>
            <person name="Niu S.C."/>
            <person name="Wang J.Y."/>
            <person name="Lin Y.C."/>
            <person name="Xu Q."/>
            <person name="Chen L.J."/>
            <person name="Yoshida K."/>
            <person name="Fujiwara S."/>
            <person name="Wang Z.W."/>
            <person name="Zhang Y.Q."/>
            <person name="Mitsuda N."/>
            <person name="Wang M."/>
            <person name="Liu G.H."/>
            <person name="Pecoraro L."/>
            <person name="Huang H.X."/>
            <person name="Xiao X.J."/>
            <person name="Lin M."/>
            <person name="Wu X.Y."/>
            <person name="Wu W.L."/>
            <person name="Chen Y.Y."/>
            <person name="Chang S.B."/>
            <person name="Sakamoto S."/>
            <person name="Ohme-Takagi M."/>
            <person name="Yagi M."/>
            <person name="Zeng S.J."/>
            <person name="Shen C.Y."/>
            <person name="Yeh C.M."/>
            <person name="Luo Y.B."/>
            <person name="Tsai W.C."/>
            <person name="Van de Peer Y."/>
            <person name="Liu Z.J."/>
        </authorList>
    </citation>
    <scope>NUCLEOTIDE SEQUENCE [LARGE SCALE GENOMIC DNA]</scope>
    <source>
        <tissue evidence="1">The whole plant</tissue>
    </source>
</reference>
<name>A0A2I0VQD7_9ASPA</name>
<dbReference type="AlphaFoldDB" id="A0A2I0VQD7"/>
<dbReference type="Proteomes" id="UP000233837">
    <property type="component" value="Unassembled WGS sequence"/>
</dbReference>
<evidence type="ECO:0000313" key="1">
    <source>
        <dbReference type="EMBL" id="PKU65622.1"/>
    </source>
</evidence>